<dbReference type="EMBL" id="JASCZI010243320">
    <property type="protein sequence ID" value="MED6213032.1"/>
    <property type="molecule type" value="Genomic_DNA"/>
</dbReference>
<comment type="caution">
    <text evidence="1">The sequence shown here is derived from an EMBL/GenBank/DDBJ whole genome shotgun (WGS) entry which is preliminary data.</text>
</comment>
<evidence type="ECO:0000313" key="2">
    <source>
        <dbReference type="Proteomes" id="UP001341840"/>
    </source>
</evidence>
<gene>
    <name evidence="1" type="ORF">PIB30_089319</name>
</gene>
<proteinExistence type="predicted"/>
<reference evidence="1 2" key="1">
    <citation type="journal article" date="2023" name="Plants (Basel)">
        <title>Bridging the Gap: Combining Genomics and Transcriptomics Approaches to Understand Stylosanthes scabra, an Orphan Legume from the Brazilian Caatinga.</title>
        <authorList>
            <person name="Ferreira-Neto J.R.C."/>
            <person name="da Silva M.D."/>
            <person name="Binneck E."/>
            <person name="de Melo N.F."/>
            <person name="da Silva R.H."/>
            <person name="de Melo A.L.T.M."/>
            <person name="Pandolfi V."/>
            <person name="Bustamante F.O."/>
            <person name="Brasileiro-Vidal A.C."/>
            <person name="Benko-Iseppon A.M."/>
        </authorList>
    </citation>
    <scope>NUCLEOTIDE SEQUENCE [LARGE SCALE GENOMIC DNA]</scope>
    <source>
        <tissue evidence="1">Leaves</tissue>
    </source>
</reference>
<protein>
    <submittedName>
        <fullName evidence="1">Uncharacterized protein</fullName>
    </submittedName>
</protein>
<dbReference type="Proteomes" id="UP001341840">
    <property type="component" value="Unassembled WGS sequence"/>
</dbReference>
<sequence length="458" mass="52682">MVKHQQYLCMISEQNISGINIKKIIPKKKKEEEEKKKEDWKTNLPVFCFDFSKDFSLSYMHALELDSKIHFIGGHECNGEDGTCIPSKEVYELDLDYDSDDDSHDENNKANLNASETIPQAPIHLGEDRCFVTKIKEDYYFLILDDAAPTSKPEDNFWVLRSETREWERLSAAPNPGIAGIGAQTNWFVFYDVLYIRIALLDGRIFVLNFEADDPEKGWTMYNEEDEFTNSFWVVIDGQRRFCTPHILPFPSLPGFDFDCCVALSFTLEEKFMIHALLVTRLGVKVFQQIKGCFDEIPTFLRKVEPILVDLGDGKICVMVSGYEKEHGCGDRFLCILILSLTVNAEVEVNLLEYPAAERDFLTVNVISNSLYMMLDDPNEWYGYYVFPHTTEGEEDEEENDILDIIEGDYKRKGESHVRSASCDVADSCEPLDNNLVRRVKSSTDFQLFISDKDIFDT</sequence>
<keyword evidence="2" id="KW-1185">Reference proteome</keyword>
<evidence type="ECO:0000313" key="1">
    <source>
        <dbReference type="EMBL" id="MED6213032.1"/>
    </source>
</evidence>
<organism evidence="1 2">
    <name type="scientific">Stylosanthes scabra</name>
    <dbReference type="NCBI Taxonomy" id="79078"/>
    <lineage>
        <taxon>Eukaryota</taxon>
        <taxon>Viridiplantae</taxon>
        <taxon>Streptophyta</taxon>
        <taxon>Embryophyta</taxon>
        <taxon>Tracheophyta</taxon>
        <taxon>Spermatophyta</taxon>
        <taxon>Magnoliopsida</taxon>
        <taxon>eudicotyledons</taxon>
        <taxon>Gunneridae</taxon>
        <taxon>Pentapetalae</taxon>
        <taxon>rosids</taxon>
        <taxon>fabids</taxon>
        <taxon>Fabales</taxon>
        <taxon>Fabaceae</taxon>
        <taxon>Papilionoideae</taxon>
        <taxon>50 kb inversion clade</taxon>
        <taxon>dalbergioids sensu lato</taxon>
        <taxon>Dalbergieae</taxon>
        <taxon>Pterocarpus clade</taxon>
        <taxon>Stylosanthes</taxon>
    </lineage>
</organism>
<name>A0ABU6YRM2_9FABA</name>
<accession>A0ABU6YRM2</accession>